<evidence type="ECO:0000313" key="3">
    <source>
        <dbReference type="Proteomes" id="UP000518887"/>
    </source>
</evidence>
<proteinExistence type="predicted"/>
<keyword evidence="3" id="KW-1185">Reference proteome</keyword>
<feature type="region of interest" description="Disordered" evidence="1">
    <location>
        <begin position="50"/>
        <end position="70"/>
    </location>
</feature>
<reference evidence="2 3" key="1">
    <citation type="submission" date="2020-08" db="EMBL/GenBank/DDBJ databases">
        <title>Genomic Encyclopedia of Type Strains, Phase IV (KMG-IV): sequencing the most valuable type-strain genomes for metagenomic binning, comparative biology and taxonomic classification.</title>
        <authorList>
            <person name="Goeker M."/>
        </authorList>
    </citation>
    <scope>NUCLEOTIDE SEQUENCE [LARGE SCALE GENOMIC DNA]</scope>
    <source>
        <strain evidence="2 3">DSM 103462</strain>
    </source>
</reference>
<evidence type="ECO:0000313" key="2">
    <source>
        <dbReference type="EMBL" id="MBB5227068.1"/>
    </source>
</evidence>
<protein>
    <submittedName>
        <fullName evidence="2">Uncharacterized protein</fullName>
    </submittedName>
</protein>
<feature type="compositionally biased region" description="Polar residues" evidence="1">
    <location>
        <begin position="51"/>
        <end position="70"/>
    </location>
</feature>
<dbReference type="Proteomes" id="UP000518887">
    <property type="component" value="Unassembled WGS sequence"/>
</dbReference>
<accession>A0A7W8GAX6</accession>
<organism evidence="2 3">
    <name type="scientific">Treponema ruminis</name>
    <dbReference type="NCBI Taxonomy" id="744515"/>
    <lineage>
        <taxon>Bacteria</taxon>
        <taxon>Pseudomonadati</taxon>
        <taxon>Spirochaetota</taxon>
        <taxon>Spirochaetia</taxon>
        <taxon>Spirochaetales</taxon>
        <taxon>Treponemataceae</taxon>
        <taxon>Treponema</taxon>
    </lineage>
</organism>
<dbReference type="EMBL" id="JACHFQ010000008">
    <property type="protein sequence ID" value="MBB5227068.1"/>
    <property type="molecule type" value="Genomic_DNA"/>
</dbReference>
<comment type="caution">
    <text evidence="2">The sequence shown here is derived from an EMBL/GenBank/DDBJ whole genome shotgun (WGS) entry which is preliminary data.</text>
</comment>
<dbReference type="AlphaFoldDB" id="A0A7W8GAX6"/>
<name>A0A7W8GAX6_9SPIR</name>
<dbReference type="RefSeq" id="WP_184660946.1">
    <property type="nucleotide sequence ID" value="NZ_JACHFQ010000008.1"/>
</dbReference>
<gene>
    <name evidence="2" type="ORF">HNP76_002464</name>
</gene>
<evidence type="ECO:0000256" key="1">
    <source>
        <dbReference type="SAM" id="MobiDB-lite"/>
    </source>
</evidence>
<sequence length="157" mass="17170">MKVPQNYNAGATKKANLLEEAINSNFTNQQTAKNTLPDARESILAGEKAVTSHSSQAEQNSSITGNVGSQTVNAEPVRAVVAQAIPEAEPKTPTRREVKEKFLVSMSKGERSIFKSFCALKGVSMNHFVMCAMDYFKEDLENGKVSISSHSYKRKEG</sequence>